<feature type="transmembrane region" description="Helical" evidence="11">
    <location>
        <begin position="256"/>
        <end position="277"/>
    </location>
</feature>
<keyword evidence="7 11" id="KW-1133">Transmembrane helix</keyword>
<feature type="transmembrane region" description="Helical" evidence="11">
    <location>
        <begin position="226"/>
        <end position="244"/>
    </location>
</feature>
<evidence type="ECO:0000256" key="8">
    <source>
        <dbReference type="ARBA" id="ARBA00023136"/>
    </source>
</evidence>
<gene>
    <name evidence="13" type="ORF">HRU87_01790</name>
</gene>
<keyword evidence="6 11" id="KW-0812">Transmembrane</keyword>
<feature type="transmembrane region" description="Helical" evidence="11">
    <location>
        <begin position="364"/>
        <end position="381"/>
    </location>
</feature>
<keyword evidence="4" id="KW-0328">Glycosyltransferase</keyword>
<evidence type="ECO:0000256" key="9">
    <source>
        <dbReference type="ARBA" id="ARBA00093617"/>
    </source>
</evidence>
<protein>
    <recommendedName>
        <fullName evidence="9">Polyprenol-phosphate-mannose--protein mannosyltransferase</fullName>
    </recommendedName>
    <alternativeName>
        <fullName evidence="10">Protein O-mannosyltransferase</fullName>
    </alternativeName>
</protein>
<evidence type="ECO:0000256" key="6">
    <source>
        <dbReference type="ARBA" id="ARBA00022692"/>
    </source>
</evidence>
<dbReference type="GO" id="GO:0012505">
    <property type="term" value="C:endomembrane system"/>
    <property type="evidence" value="ECO:0007669"/>
    <property type="project" value="UniProtKB-SubCell"/>
</dbReference>
<dbReference type="PANTHER" id="PTHR10050:SF46">
    <property type="entry name" value="PROTEIN O-MANNOSYL-TRANSFERASE 2"/>
    <property type="match status" value="1"/>
</dbReference>
<dbReference type="GO" id="GO:0006493">
    <property type="term" value="P:protein O-linked glycosylation"/>
    <property type="evidence" value="ECO:0007669"/>
    <property type="project" value="InterPro"/>
</dbReference>
<dbReference type="Pfam" id="PF02366">
    <property type="entry name" value="PMT"/>
    <property type="match status" value="1"/>
</dbReference>
<dbReference type="Proteomes" id="UP000501003">
    <property type="component" value="Chromosome"/>
</dbReference>
<feature type="transmembrane region" description="Helical" evidence="11">
    <location>
        <begin position="113"/>
        <end position="135"/>
    </location>
</feature>
<dbReference type="KEGG" id="aqg:HRU87_01790"/>
<dbReference type="GO" id="GO:0000030">
    <property type="term" value="F:mannosyltransferase activity"/>
    <property type="evidence" value="ECO:0007669"/>
    <property type="project" value="InterPro"/>
</dbReference>
<dbReference type="InterPro" id="IPR027005">
    <property type="entry name" value="PMT-like"/>
</dbReference>
<evidence type="ECO:0000256" key="1">
    <source>
        <dbReference type="ARBA" id="ARBA00004127"/>
    </source>
</evidence>
<keyword evidence="8 11" id="KW-0472">Membrane</keyword>
<feature type="transmembrane region" description="Helical" evidence="11">
    <location>
        <begin position="450"/>
        <end position="478"/>
    </location>
</feature>
<dbReference type="UniPathway" id="UPA00378"/>
<feature type="transmembrane region" description="Helical" evidence="11">
    <location>
        <begin position="165"/>
        <end position="182"/>
    </location>
</feature>
<evidence type="ECO:0000313" key="14">
    <source>
        <dbReference type="Proteomes" id="UP000501003"/>
    </source>
</evidence>
<dbReference type="InterPro" id="IPR003342">
    <property type="entry name" value="ArnT-like_N"/>
</dbReference>
<keyword evidence="14" id="KW-1185">Reference proteome</keyword>
<reference evidence="13 14" key="1">
    <citation type="submission" date="2020-05" db="EMBL/GenBank/DDBJ databases">
        <title>Aquirufa sp. strain 15G-AUS-rot a new Aquirufa species.</title>
        <authorList>
            <person name="Pitt A."/>
            <person name="Hahn M.W."/>
        </authorList>
    </citation>
    <scope>NUCLEOTIDE SEQUENCE [LARGE SCALE GENOMIC DNA]</scope>
    <source>
        <strain evidence="13 14">15G-AUS-rot</strain>
    </source>
</reference>
<comment type="subcellular location">
    <subcellularLocation>
        <location evidence="1">Endomembrane system</location>
        <topology evidence="1">Multi-pass membrane protein</topology>
    </subcellularLocation>
</comment>
<feature type="transmembrane region" description="Helical" evidence="11">
    <location>
        <begin position="388"/>
        <end position="405"/>
    </location>
</feature>
<evidence type="ECO:0000313" key="13">
    <source>
        <dbReference type="EMBL" id="QKJ24960.1"/>
    </source>
</evidence>
<evidence type="ECO:0000256" key="10">
    <source>
        <dbReference type="ARBA" id="ARBA00093644"/>
    </source>
</evidence>
<evidence type="ECO:0000256" key="5">
    <source>
        <dbReference type="ARBA" id="ARBA00022679"/>
    </source>
</evidence>
<evidence type="ECO:0000256" key="3">
    <source>
        <dbReference type="ARBA" id="ARBA00007222"/>
    </source>
</evidence>
<evidence type="ECO:0000256" key="11">
    <source>
        <dbReference type="SAM" id="Phobius"/>
    </source>
</evidence>
<evidence type="ECO:0000256" key="4">
    <source>
        <dbReference type="ARBA" id="ARBA00022676"/>
    </source>
</evidence>
<comment type="pathway">
    <text evidence="2">Protein modification; protein glycosylation.</text>
</comment>
<accession>A0A7D4UI10</accession>
<keyword evidence="5 13" id="KW-0808">Transferase</keyword>
<organism evidence="13 14">
    <name type="scientific">Aquiluna borgnonia</name>
    <dbReference type="NCBI Taxonomy" id="2499157"/>
    <lineage>
        <taxon>Bacteria</taxon>
        <taxon>Bacillati</taxon>
        <taxon>Actinomycetota</taxon>
        <taxon>Actinomycetes</taxon>
        <taxon>Micrococcales</taxon>
        <taxon>Microbacteriaceae</taxon>
        <taxon>Luna cluster</taxon>
        <taxon>Luna-1 subcluster</taxon>
        <taxon>Aquiluna</taxon>
    </lineage>
</organism>
<proteinExistence type="inferred from homology"/>
<dbReference type="RefSeq" id="WP_173493257.1">
    <property type="nucleotide sequence ID" value="NZ_CP054056.1"/>
</dbReference>
<dbReference type="EMBL" id="CP054056">
    <property type="protein sequence ID" value="QKJ24960.1"/>
    <property type="molecule type" value="Genomic_DNA"/>
</dbReference>
<dbReference type="AlphaFoldDB" id="A0A7D4UI10"/>
<evidence type="ECO:0000259" key="12">
    <source>
        <dbReference type="Pfam" id="PF02366"/>
    </source>
</evidence>
<name>A0A7D4UI10_9MICO</name>
<dbReference type="GO" id="GO:0016020">
    <property type="term" value="C:membrane"/>
    <property type="evidence" value="ECO:0007669"/>
    <property type="project" value="InterPro"/>
</dbReference>
<feature type="transmembrane region" description="Helical" evidence="11">
    <location>
        <begin position="411"/>
        <end position="430"/>
    </location>
</feature>
<evidence type="ECO:0000256" key="7">
    <source>
        <dbReference type="ARBA" id="ARBA00022989"/>
    </source>
</evidence>
<sequence length="488" mass="55047">MISGLVQWVNRASSHKNFYWLASLLITALGALFRFIDLATPSTLVFDETYYVKDAYTLGQFGHEKQWPDDANLSFEAGQPDVFLDEGSYVVHPPVGKWLIWFGIQLFGVTDSFGWRFSTALLGTLAIPLLIAVANRLIGNRVFALMAGLFLAIEGHAVVLSRTAILDGMLAFFVLMAFYFFVRDQQSWQHRVTQLALGARGWLIAPRPWLLLSAISLGLASGVKWSGIYFLAAFGLWSFVADLGQRQRLGVKVWPAFAQASVNAVTMIAAGLATYVASWSGWILSEGGWGRSAEPDWLSALWAYHQNAYSFHTGLNSEHPYQANALQWLISGRPTAFYYESFEGEPCGVLDSCSIAITAMPNPLIWWGGVLAVFWLMLHFLRRFELGAGMIAVGFLAGWAPWLAYLGRTTFQFYAVVISPFLVLALVYALHRFWRVGITQFRRPQRERAIAIFVLVALGLALFFATLWMGIPVPYWWWRIQMWFPFWI</sequence>
<comment type="similarity">
    <text evidence="3">Belongs to the glycosyltransferase 39 family.</text>
</comment>
<dbReference type="PANTHER" id="PTHR10050">
    <property type="entry name" value="DOLICHYL-PHOSPHATE-MANNOSE--PROTEIN MANNOSYLTRANSFERASE"/>
    <property type="match status" value="1"/>
</dbReference>
<feature type="domain" description="ArnT-like N-terminal" evidence="12">
    <location>
        <begin position="25"/>
        <end position="243"/>
    </location>
</feature>
<evidence type="ECO:0000256" key="2">
    <source>
        <dbReference type="ARBA" id="ARBA00004922"/>
    </source>
</evidence>
<feature type="transmembrane region" description="Helical" evidence="11">
    <location>
        <begin position="18"/>
        <end position="36"/>
    </location>
</feature>